<dbReference type="EMBL" id="BAABEO010000025">
    <property type="protein sequence ID" value="GAA3698138.1"/>
    <property type="molecule type" value="Genomic_DNA"/>
</dbReference>
<proteinExistence type="predicted"/>
<protein>
    <submittedName>
        <fullName evidence="1">Uncharacterized protein</fullName>
    </submittedName>
</protein>
<gene>
    <name evidence="1" type="ORF">GCM10023081_38890</name>
</gene>
<evidence type="ECO:0000313" key="2">
    <source>
        <dbReference type="Proteomes" id="UP001500752"/>
    </source>
</evidence>
<reference evidence="2" key="1">
    <citation type="journal article" date="2019" name="Int. J. Syst. Evol. Microbiol.">
        <title>The Global Catalogue of Microorganisms (GCM) 10K type strain sequencing project: providing services to taxonomists for standard genome sequencing and annotation.</title>
        <authorList>
            <consortium name="The Broad Institute Genomics Platform"/>
            <consortium name="The Broad Institute Genome Sequencing Center for Infectious Disease"/>
            <person name="Wu L."/>
            <person name="Ma J."/>
        </authorList>
    </citation>
    <scope>NUCLEOTIDE SEQUENCE [LARGE SCALE GENOMIC DNA]</scope>
    <source>
        <strain evidence="2">JCM 30742</strain>
    </source>
</reference>
<dbReference type="RefSeq" id="WP_345153468.1">
    <property type="nucleotide sequence ID" value="NZ_BAABEO010000025.1"/>
</dbReference>
<comment type="caution">
    <text evidence="1">The sequence shown here is derived from an EMBL/GenBank/DDBJ whole genome shotgun (WGS) entry which is preliminary data.</text>
</comment>
<evidence type="ECO:0000313" key="1">
    <source>
        <dbReference type="EMBL" id="GAA3698138.1"/>
    </source>
</evidence>
<keyword evidence="2" id="KW-1185">Reference proteome</keyword>
<name>A0ABP7CYG2_9MICC</name>
<accession>A0ABP7CYG2</accession>
<sequence length="110" mass="12128">MDNHGNWNDLAARQVRIQHHGSTIRTGSLEEATEAVDTRAGTVIEVRASDKASTNDCLNAAVDRMIEVALRGRRRGILVTRLGARHFTVGLSDEVPFGRTEQCDAWDRSA</sequence>
<dbReference type="Proteomes" id="UP001500752">
    <property type="component" value="Unassembled WGS sequence"/>
</dbReference>
<organism evidence="1 2">
    <name type="scientific">Arthrobacter ginkgonis</name>
    <dbReference type="NCBI Taxonomy" id="1630594"/>
    <lineage>
        <taxon>Bacteria</taxon>
        <taxon>Bacillati</taxon>
        <taxon>Actinomycetota</taxon>
        <taxon>Actinomycetes</taxon>
        <taxon>Micrococcales</taxon>
        <taxon>Micrococcaceae</taxon>
        <taxon>Arthrobacter</taxon>
    </lineage>
</organism>